<dbReference type="OrthoDB" id="5875171at2759"/>
<feature type="chain" id="PRO_5043120912" evidence="2">
    <location>
        <begin position="34"/>
        <end position="139"/>
    </location>
</feature>
<reference evidence="4 5" key="2">
    <citation type="submission" date="2018-11" db="EMBL/GenBank/DDBJ databases">
        <authorList>
            <consortium name="Pathogen Informatics"/>
        </authorList>
    </citation>
    <scope>NUCLEOTIDE SEQUENCE [LARGE SCALE GENOMIC DNA]</scope>
</reference>
<dbReference type="Proteomes" id="UP000267096">
    <property type="component" value="Unassembled WGS sequence"/>
</dbReference>
<accession>A0A0M3JLF0</accession>
<evidence type="ECO:0000313" key="4">
    <source>
        <dbReference type="EMBL" id="VDK31138.1"/>
    </source>
</evidence>
<dbReference type="EMBL" id="UYRR01021751">
    <property type="protein sequence ID" value="VDK31138.1"/>
    <property type="molecule type" value="Genomic_DNA"/>
</dbReference>
<feature type="signal peptide" evidence="2">
    <location>
        <begin position="1"/>
        <end position="33"/>
    </location>
</feature>
<keyword evidence="1" id="KW-0677">Repeat</keyword>
<reference evidence="6" key="1">
    <citation type="submission" date="2017-02" db="UniProtKB">
        <authorList>
            <consortium name="WormBaseParasite"/>
        </authorList>
    </citation>
    <scope>IDENTIFICATION</scope>
</reference>
<dbReference type="SMART" id="SM01088">
    <property type="entry name" value="Col_cuticle_N"/>
    <property type="match status" value="1"/>
</dbReference>
<feature type="domain" description="Nematode cuticle collagen N-terminal" evidence="3">
    <location>
        <begin position="1"/>
        <end position="53"/>
    </location>
</feature>
<proteinExistence type="predicted"/>
<gene>
    <name evidence="4" type="ORF">ASIM_LOCUS8235</name>
</gene>
<dbReference type="InterPro" id="IPR002486">
    <property type="entry name" value="Col_cuticle_N"/>
</dbReference>
<keyword evidence="5" id="KW-1185">Reference proteome</keyword>
<evidence type="ECO:0000313" key="6">
    <source>
        <dbReference type="WBParaSite" id="ASIM_0000848101-mRNA-1"/>
    </source>
</evidence>
<organism evidence="6">
    <name type="scientific">Anisakis simplex</name>
    <name type="common">Herring worm</name>
    <dbReference type="NCBI Taxonomy" id="6269"/>
    <lineage>
        <taxon>Eukaryota</taxon>
        <taxon>Metazoa</taxon>
        <taxon>Ecdysozoa</taxon>
        <taxon>Nematoda</taxon>
        <taxon>Chromadorea</taxon>
        <taxon>Rhabditida</taxon>
        <taxon>Spirurina</taxon>
        <taxon>Ascaridomorpha</taxon>
        <taxon>Ascaridoidea</taxon>
        <taxon>Anisakidae</taxon>
        <taxon>Anisakis</taxon>
        <taxon>Anisakis simplex complex</taxon>
    </lineage>
</organism>
<dbReference type="AlphaFoldDB" id="A0A0M3JLF0"/>
<evidence type="ECO:0000313" key="5">
    <source>
        <dbReference type="Proteomes" id="UP000267096"/>
    </source>
</evidence>
<dbReference type="GO" id="GO:0042302">
    <property type="term" value="F:structural constituent of cuticle"/>
    <property type="evidence" value="ECO:0007669"/>
    <property type="project" value="InterPro"/>
</dbReference>
<dbReference type="Pfam" id="PF01484">
    <property type="entry name" value="Col_cuticle_N"/>
    <property type="match status" value="1"/>
</dbReference>
<evidence type="ECO:0000256" key="2">
    <source>
        <dbReference type="SAM" id="SignalP"/>
    </source>
</evidence>
<evidence type="ECO:0000259" key="3">
    <source>
        <dbReference type="SMART" id="SM01088"/>
    </source>
</evidence>
<evidence type="ECO:0000256" key="1">
    <source>
        <dbReference type="ARBA" id="ARBA00022737"/>
    </source>
</evidence>
<sequence>MIACFSVLCSSCAILACLIVIPSLLNVIDRTHTEVVLNVHTFKEDTDAAWNEIMQLPILAVQPLKVRDNPFESLFLRRKQRDNSKLPSFCHCEPVKVKCPSGPIGPPGDPGADGGTLIITLFNDSQKILRSYLFSQLIF</sequence>
<protein>
    <submittedName>
        <fullName evidence="6">Col_cuticle_N domain-containing protein</fullName>
    </submittedName>
</protein>
<name>A0A0M3JLF0_ANISI</name>
<dbReference type="WBParaSite" id="ASIM_0000848101-mRNA-1">
    <property type="protein sequence ID" value="ASIM_0000848101-mRNA-1"/>
    <property type="gene ID" value="ASIM_0000848101"/>
</dbReference>
<keyword evidence="2" id="KW-0732">Signal</keyword>